<evidence type="ECO:0000313" key="3">
    <source>
        <dbReference type="Proteomes" id="UP001529423"/>
    </source>
</evidence>
<sequence>MTEKIIEEAAKKHDLAGFNANQMALKVENWNGNLIRFVGNGDDWKAIATDISQALDYTSTNHMLRRIPKKYQFKKLVPRNGVSGQGRVFTLLTEPGIYKAVFGSHKPEAEQFQDWVYSVIQQLRKQAGLQGYQAFRMLDKQVQQQAMARLDAYNQVDYIKANTIANKAIANKYGLPKMISKREMTPEMKKARPAVLNDVVDLMNIKRRFGLDFSVSQTIYSKLKK</sequence>
<gene>
    <name evidence="2" type="ORF">QUW46_08270</name>
</gene>
<dbReference type="EMBL" id="JAUDEO010000059">
    <property type="protein sequence ID" value="MDM8334560.1"/>
    <property type="molecule type" value="Genomic_DNA"/>
</dbReference>
<feature type="domain" description="Bro-N" evidence="1">
    <location>
        <begin position="20"/>
        <end position="127"/>
    </location>
</feature>
<accession>A0ABT7VPA2</accession>
<name>A0ABT7VPA2_9LACO</name>
<organism evidence="2 3">
    <name type="scientific">Limosilactobacillus panis</name>
    <dbReference type="NCBI Taxonomy" id="47493"/>
    <lineage>
        <taxon>Bacteria</taxon>
        <taxon>Bacillati</taxon>
        <taxon>Bacillota</taxon>
        <taxon>Bacilli</taxon>
        <taxon>Lactobacillales</taxon>
        <taxon>Lactobacillaceae</taxon>
        <taxon>Limosilactobacillus</taxon>
    </lineage>
</organism>
<dbReference type="SMART" id="SM01040">
    <property type="entry name" value="Bro-N"/>
    <property type="match status" value="1"/>
</dbReference>
<dbReference type="Proteomes" id="UP001529423">
    <property type="component" value="Unassembled WGS sequence"/>
</dbReference>
<dbReference type="PROSITE" id="PS51750">
    <property type="entry name" value="BRO_N"/>
    <property type="match status" value="1"/>
</dbReference>
<reference evidence="2" key="1">
    <citation type="submission" date="2023-06" db="EMBL/GenBank/DDBJ databases">
        <title>Identification and characterization of horizontal gene transfer across gut microbiota members of farm animals based on homology search.</title>
        <authorList>
            <person name="Schwarzerova J."/>
            <person name="Nykrynova M."/>
            <person name="Jureckova K."/>
            <person name="Cejkova D."/>
            <person name="Rychlik I."/>
        </authorList>
    </citation>
    <scope>NUCLEOTIDE SEQUENCE</scope>
    <source>
        <strain evidence="2">105_WCHN</strain>
    </source>
</reference>
<protein>
    <submittedName>
        <fullName evidence="2">BRO family protein</fullName>
    </submittedName>
</protein>
<evidence type="ECO:0000313" key="2">
    <source>
        <dbReference type="EMBL" id="MDM8334560.1"/>
    </source>
</evidence>
<dbReference type="InterPro" id="IPR003497">
    <property type="entry name" value="BRO_N_domain"/>
</dbReference>
<comment type="caution">
    <text evidence="2">The sequence shown here is derived from an EMBL/GenBank/DDBJ whole genome shotgun (WGS) entry which is preliminary data.</text>
</comment>
<dbReference type="Pfam" id="PF02498">
    <property type="entry name" value="Bro-N"/>
    <property type="match status" value="1"/>
</dbReference>
<proteinExistence type="predicted"/>
<keyword evidence="3" id="KW-1185">Reference proteome</keyword>
<dbReference type="RefSeq" id="WP_289561170.1">
    <property type="nucleotide sequence ID" value="NZ_JAUDEO010000059.1"/>
</dbReference>
<reference evidence="2" key="2">
    <citation type="submission" date="2023-06" db="EMBL/GenBank/DDBJ databases">
        <authorList>
            <person name="Zeman M."/>
            <person name="Kubasova T."/>
            <person name="Jahodarova E."/>
            <person name="Nykrynova M."/>
            <person name="Rychlik I."/>
        </authorList>
    </citation>
    <scope>NUCLEOTIDE SEQUENCE</scope>
    <source>
        <strain evidence="2">105_WCHN</strain>
    </source>
</reference>
<evidence type="ECO:0000259" key="1">
    <source>
        <dbReference type="PROSITE" id="PS51750"/>
    </source>
</evidence>